<dbReference type="Gene3D" id="3.40.640.10">
    <property type="entry name" value="Type I PLP-dependent aspartate aminotransferase-like (Major domain)"/>
    <property type="match status" value="1"/>
</dbReference>
<proteinExistence type="predicted"/>
<dbReference type="PANTHER" id="PTHR21152">
    <property type="entry name" value="AMINOTRANSFERASE CLASS V"/>
    <property type="match status" value="1"/>
</dbReference>
<dbReference type="SUPFAM" id="SSF53383">
    <property type="entry name" value="PLP-dependent transferases"/>
    <property type="match status" value="1"/>
</dbReference>
<gene>
    <name evidence="5" type="ORF">ACCAA_170015</name>
</gene>
<dbReference type="Gene3D" id="3.90.1150.10">
    <property type="entry name" value="Aspartate Aminotransferase, domain 1"/>
    <property type="match status" value="1"/>
</dbReference>
<reference evidence="5 6" key="1">
    <citation type="submission" date="2016-06" db="EMBL/GenBank/DDBJ databases">
        <authorList>
            <person name="Kjaerup R.B."/>
            <person name="Dalgaard T.S."/>
            <person name="Juul-Madsen H.R."/>
        </authorList>
    </citation>
    <scope>NUCLEOTIDE SEQUENCE [LARGE SCALE GENOMIC DNA]</scope>
    <source>
        <strain evidence="5">3</strain>
    </source>
</reference>
<keyword evidence="5" id="KW-0032">Aminotransferase</keyword>
<dbReference type="GO" id="GO:0008453">
    <property type="term" value="F:alanine-glyoxylate transaminase activity"/>
    <property type="evidence" value="ECO:0007669"/>
    <property type="project" value="TreeGrafter"/>
</dbReference>
<dbReference type="GO" id="GO:0019265">
    <property type="term" value="P:glycine biosynthetic process, by transamination of glyoxylate"/>
    <property type="evidence" value="ECO:0007669"/>
    <property type="project" value="TreeGrafter"/>
</dbReference>
<dbReference type="RefSeq" id="WP_186406101.1">
    <property type="nucleotide sequence ID" value="NZ_FLQX01000079.1"/>
</dbReference>
<feature type="binding site" evidence="3">
    <location>
        <position position="348"/>
    </location>
    <ligand>
        <name>substrate</name>
    </ligand>
</feature>
<sequence length="376" mass="41233">MPALLPQPDPEGLLEYSVVYTDRALNHMSQRFQGVMKDIARILKTVYNGETAIIVPGSGTFGMEAVARQFATDTKCLVIRNGWFSFRWTQIFDMGRIPAASMVMKAQRLGDETQSPFAPPPIDQVVARIHAERPAVVFAPHVETASGMILPDDYLRAVGEAVRAVDGLFVLDCVASGAVWVDMVANQVDVLISAPQKCWAGSPCCALVVLGERARARIDATTSTSFACDLKKWMQIMDAFENGSHAYHATMPTDALAALREVMLETEHYGFDRVRQEQQELGRRVREMLTARGFKSVAAEGFQAPGVVVSYTDDPEIQSGRKFVAIGVQTAAGVPLQCDEPADFRTFRIGLFGLEKLHNPARTVQSLADALDAVMH</sequence>
<dbReference type="EMBL" id="FLQX01000079">
    <property type="protein sequence ID" value="SBT04637.1"/>
    <property type="molecule type" value="Genomic_DNA"/>
</dbReference>
<dbReference type="PIRSF" id="PIRSF000524">
    <property type="entry name" value="SPT"/>
    <property type="match status" value="1"/>
</dbReference>
<dbReference type="STRING" id="1860102.ACCAA_170015"/>
<dbReference type="Proteomes" id="UP000199169">
    <property type="component" value="Unassembled WGS sequence"/>
</dbReference>
<keyword evidence="6" id="KW-1185">Reference proteome</keyword>
<comment type="cofactor">
    <cofactor evidence="1 4">
        <name>pyridoxal 5'-phosphate</name>
        <dbReference type="ChEBI" id="CHEBI:597326"/>
    </cofactor>
</comment>
<feature type="modified residue" description="N6-(pyridoxal phosphate)lysine" evidence="4">
    <location>
        <position position="197"/>
    </location>
</feature>
<evidence type="ECO:0000256" key="3">
    <source>
        <dbReference type="PIRSR" id="PIRSR000524-1"/>
    </source>
</evidence>
<dbReference type="InterPro" id="IPR015421">
    <property type="entry name" value="PyrdxlP-dep_Trfase_major"/>
</dbReference>
<evidence type="ECO:0000256" key="2">
    <source>
        <dbReference type="ARBA" id="ARBA00022898"/>
    </source>
</evidence>
<dbReference type="AlphaFoldDB" id="A0A1A8XJR3"/>
<protein>
    <submittedName>
        <fullName evidence="5">Aminotransferase, class V</fullName>
    </submittedName>
</protein>
<name>A0A1A8XJR3_9PROT</name>
<keyword evidence="2 4" id="KW-0663">Pyridoxal phosphate</keyword>
<accession>A0A1A8XJR3</accession>
<evidence type="ECO:0000313" key="6">
    <source>
        <dbReference type="Proteomes" id="UP000199169"/>
    </source>
</evidence>
<dbReference type="InterPro" id="IPR015422">
    <property type="entry name" value="PyrdxlP-dep_Trfase_small"/>
</dbReference>
<evidence type="ECO:0000256" key="4">
    <source>
        <dbReference type="PIRSR" id="PIRSR000524-50"/>
    </source>
</evidence>
<organism evidence="5 6">
    <name type="scientific">Candidatus Accumulibacter aalborgensis</name>
    <dbReference type="NCBI Taxonomy" id="1860102"/>
    <lineage>
        <taxon>Bacteria</taxon>
        <taxon>Pseudomonadati</taxon>
        <taxon>Pseudomonadota</taxon>
        <taxon>Betaproteobacteria</taxon>
        <taxon>Candidatus Accumulibacter</taxon>
    </lineage>
</organism>
<dbReference type="PANTHER" id="PTHR21152:SF40">
    <property type="entry name" value="ALANINE--GLYOXYLATE AMINOTRANSFERASE"/>
    <property type="match status" value="1"/>
</dbReference>
<evidence type="ECO:0000256" key="1">
    <source>
        <dbReference type="ARBA" id="ARBA00001933"/>
    </source>
</evidence>
<evidence type="ECO:0000313" key="5">
    <source>
        <dbReference type="EMBL" id="SBT04637.1"/>
    </source>
</evidence>
<dbReference type="GO" id="GO:0004760">
    <property type="term" value="F:L-serine-pyruvate transaminase activity"/>
    <property type="evidence" value="ECO:0007669"/>
    <property type="project" value="TreeGrafter"/>
</dbReference>
<dbReference type="InterPro" id="IPR015424">
    <property type="entry name" value="PyrdxlP-dep_Trfase"/>
</dbReference>
<dbReference type="InterPro" id="IPR024169">
    <property type="entry name" value="SP_NH2Trfase/AEP_transaminase"/>
</dbReference>
<keyword evidence="5" id="KW-0808">Transferase</keyword>